<dbReference type="GO" id="GO:0022857">
    <property type="term" value="F:transmembrane transporter activity"/>
    <property type="evidence" value="ECO:0007669"/>
    <property type="project" value="InterPro"/>
</dbReference>
<dbReference type="InParanoid" id="K1QVM3"/>
<name>K1QVM3_MAGGI</name>
<comment type="subcellular location">
    <subcellularLocation>
        <location evidence="1">Membrane</location>
        <topology evidence="1">Multi-pass membrane protein</topology>
    </subcellularLocation>
</comment>
<dbReference type="InterPro" id="IPR049680">
    <property type="entry name" value="FLVCR1-2_SLC49-like"/>
</dbReference>
<dbReference type="Pfam" id="PF07690">
    <property type="entry name" value="MFS_1"/>
    <property type="match status" value="1"/>
</dbReference>
<dbReference type="PANTHER" id="PTHR10924">
    <property type="entry name" value="MAJOR FACILITATOR SUPERFAMILY PROTEIN-RELATED"/>
    <property type="match status" value="1"/>
</dbReference>
<dbReference type="InterPro" id="IPR011701">
    <property type="entry name" value="MFS"/>
</dbReference>
<dbReference type="GO" id="GO:0016020">
    <property type="term" value="C:membrane"/>
    <property type="evidence" value="ECO:0007669"/>
    <property type="project" value="UniProtKB-SubCell"/>
</dbReference>
<protein>
    <submittedName>
        <fullName evidence="5">Major facilitator superfamily domain-containing protein 7-a</fullName>
    </submittedName>
</protein>
<evidence type="ECO:0000256" key="4">
    <source>
        <dbReference type="ARBA" id="ARBA00023136"/>
    </source>
</evidence>
<gene>
    <name evidence="5" type="ORF">CGI_10010379</name>
</gene>
<evidence type="ECO:0000313" key="5">
    <source>
        <dbReference type="EMBL" id="EKC25596.1"/>
    </source>
</evidence>
<evidence type="ECO:0000256" key="3">
    <source>
        <dbReference type="ARBA" id="ARBA00022989"/>
    </source>
</evidence>
<keyword evidence="4" id="KW-0472">Membrane</keyword>
<dbReference type="InterPro" id="IPR036259">
    <property type="entry name" value="MFS_trans_sf"/>
</dbReference>
<reference evidence="5" key="1">
    <citation type="journal article" date="2012" name="Nature">
        <title>The oyster genome reveals stress adaptation and complexity of shell formation.</title>
        <authorList>
            <person name="Zhang G."/>
            <person name="Fang X."/>
            <person name="Guo X."/>
            <person name="Li L."/>
            <person name="Luo R."/>
            <person name="Xu F."/>
            <person name="Yang P."/>
            <person name="Zhang L."/>
            <person name="Wang X."/>
            <person name="Qi H."/>
            <person name="Xiong Z."/>
            <person name="Que H."/>
            <person name="Xie Y."/>
            <person name="Holland P.W."/>
            <person name="Paps J."/>
            <person name="Zhu Y."/>
            <person name="Wu F."/>
            <person name="Chen Y."/>
            <person name="Wang J."/>
            <person name="Peng C."/>
            <person name="Meng J."/>
            <person name="Yang L."/>
            <person name="Liu J."/>
            <person name="Wen B."/>
            <person name="Zhang N."/>
            <person name="Huang Z."/>
            <person name="Zhu Q."/>
            <person name="Feng Y."/>
            <person name="Mount A."/>
            <person name="Hedgecock D."/>
            <person name="Xu Z."/>
            <person name="Liu Y."/>
            <person name="Domazet-Loso T."/>
            <person name="Du Y."/>
            <person name="Sun X."/>
            <person name="Zhang S."/>
            <person name="Liu B."/>
            <person name="Cheng P."/>
            <person name="Jiang X."/>
            <person name="Li J."/>
            <person name="Fan D."/>
            <person name="Wang W."/>
            <person name="Fu W."/>
            <person name="Wang T."/>
            <person name="Wang B."/>
            <person name="Zhang J."/>
            <person name="Peng Z."/>
            <person name="Li Y."/>
            <person name="Li N."/>
            <person name="Wang J."/>
            <person name="Chen M."/>
            <person name="He Y."/>
            <person name="Tan F."/>
            <person name="Song X."/>
            <person name="Zheng Q."/>
            <person name="Huang R."/>
            <person name="Yang H."/>
            <person name="Du X."/>
            <person name="Chen L."/>
            <person name="Yang M."/>
            <person name="Gaffney P.M."/>
            <person name="Wang S."/>
            <person name="Luo L."/>
            <person name="She Z."/>
            <person name="Ming Y."/>
            <person name="Huang W."/>
            <person name="Zhang S."/>
            <person name="Huang B."/>
            <person name="Zhang Y."/>
            <person name="Qu T."/>
            <person name="Ni P."/>
            <person name="Miao G."/>
            <person name="Wang J."/>
            <person name="Wang Q."/>
            <person name="Steinberg C.E."/>
            <person name="Wang H."/>
            <person name="Li N."/>
            <person name="Qian L."/>
            <person name="Zhang G."/>
            <person name="Li Y."/>
            <person name="Yang H."/>
            <person name="Liu X."/>
            <person name="Wang J."/>
            <person name="Yin Y."/>
            <person name="Wang J."/>
        </authorList>
    </citation>
    <scope>NUCLEOTIDE SEQUENCE [LARGE SCALE GENOMIC DNA]</scope>
    <source>
        <strain evidence="5">05x7-T-G4-1.051#20</strain>
    </source>
</reference>
<sequence length="377" mass="41018">MAPSGGSKNNGPMKSESQQSIVSKPEEEYVVYARRWFILIVIVILNLSNAMTWITFSPIADLTSTYYNINAFKVNVLSLIFMVASVPFGFTASWVLDTYGLRSSILMSAWLNGIGNFLRNVSTFDGISLELRFWILLAGQTLAAISQPFVMFAPTKLAALWFPDSQRATANMLASMANPLGILAANLIAPAMLWVISSPAFLVVVMSTFGVCSSVPPTPPTASAEEDSEPFKEGLKKIAKSKNYWVLCLSFGTGLAVFSAVTSFLDQALCPRGYSNMRSRTFYIPQVQGIIIILVTQFLTQPLSAAQLADSACAQGSGCSSGSNSFTPQDWTVPGLFMNALTTLAVCSVILFMKGDYKRMKAEKHLNAQKVLSKTHL</sequence>
<evidence type="ECO:0000256" key="2">
    <source>
        <dbReference type="ARBA" id="ARBA00022692"/>
    </source>
</evidence>
<dbReference type="AlphaFoldDB" id="K1QVM3"/>
<accession>K1QVM3</accession>
<evidence type="ECO:0000256" key="1">
    <source>
        <dbReference type="ARBA" id="ARBA00004141"/>
    </source>
</evidence>
<dbReference type="PANTHER" id="PTHR10924:SF6">
    <property type="entry name" value="SOLUTE CARRIER FAMILY 49 MEMBER A3"/>
    <property type="match status" value="1"/>
</dbReference>
<dbReference type="HOGENOM" id="CLU_023132_3_2_1"/>
<keyword evidence="3" id="KW-1133">Transmembrane helix</keyword>
<proteinExistence type="predicted"/>
<keyword evidence="2" id="KW-0812">Transmembrane</keyword>
<organism evidence="5">
    <name type="scientific">Magallana gigas</name>
    <name type="common">Pacific oyster</name>
    <name type="synonym">Crassostrea gigas</name>
    <dbReference type="NCBI Taxonomy" id="29159"/>
    <lineage>
        <taxon>Eukaryota</taxon>
        <taxon>Metazoa</taxon>
        <taxon>Spiralia</taxon>
        <taxon>Lophotrochozoa</taxon>
        <taxon>Mollusca</taxon>
        <taxon>Bivalvia</taxon>
        <taxon>Autobranchia</taxon>
        <taxon>Pteriomorphia</taxon>
        <taxon>Ostreida</taxon>
        <taxon>Ostreoidea</taxon>
        <taxon>Ostreidae</taxon>
        <taxon>Magallana</taxon>
    </lineage>
</organism>
<dbReference type="EMBL" id="JH818653">
    <property type="protein sequence ID" value="EKC25596.1"/>
    <property type="molecule type" value="Genomic_DNA"/>
</dbReference>
<dbReference type="SUPFAM" id="SSF103473">
    <property type="entry name" value="MFS general substrate transporter"/>
    <property type="match status" value="1"/>
</dbReference>
<dbReference type="Gene3D" id="1.20.1250.20">
    <property type="entry name" value="MFS general substrate transporter like domains"/>
    <property type="match status" value="1"/>
</dbReference>